<dbReference type="EnsemblMetazoa" id="BGLB021853-RA">
    <property type="protein sequence ID" value="BGLB021853-PA"/>
    <property type="gene ID" value="BGLB021853"/>
</dbReference>
<dbReference type="Proteomes" id="UP000076420">
    <property type="component" value="Unassembled WGS sequence"/>
</dbReference>
<sequence>NTPTGRHWDIQFFDGDASNNRDLLKVVVVVKDASVKDVGLYRCVYMDQYERHFSDRVYLPTNDIVENQIVNKNSVAQNDTLIIVCDVKKFKAQDYPNFPYINWLTIEWMPAGTNDFVTMSTFSPFAYTDVYRTSS</sequence>
<evidence type="ECO:0000313" key="2">
    <source>
        <dbReference type="Proteomes" id="UP000076420"/>
    </source>
</evidence>
<dbReference type="KEGG" id="bgt:106065398"/>
<name>A0A2C9KP01_BIOGL</name>
<accession>A0A2C9KP01</accession>
<proteinExistence type="predicted"/>
<dbReference type="VEuPathDB" id="VectorBase:BGLB021853"/>
<reference evidence="1" key="1">
    <citation type="submission" date="2020-05" db="UniProtKB">
        <authorList>
            <consortium name="EnsemblMetazoa"/>
        </authorList>
    </citation>
    <scope>IDENTIFICATION</scope>
    <source>
        <strain evidence="1">BB02</strain>
    </source>
</reference>
<protein>
    <submittedName>
        <fullName evidence="1">Uncharacterized protein</fullName>
    </submittedName>
</protein>
<organism evidence="1 2">
    <name type="scientific">Biomphalaria glabrata</name>
    <name type="common">Bloodfluke planorb</name>
    <name type="synonym">Freshwater snail</name>
    <dbReference type="NCBI Taxonomy" id="6526"/>
    <lineage>
        <taxon>Eukaryota</taxon>
        <taxon>Metazoa</taxon>
        <taxon>Spiralia</taxon>
        <taxon>Lophotrochozoa</taxon>
        <taxon>Mollusca</taxon>
        <taxon>Gastropoda</taxon>
        <taxon>Heterobranchia</taxon>
        <taxon>Euthyneura</taxon>
        <taxon>Panpulmonata</taxon>
        <taxon>Hygrophila</taxon>
        <taxon>Lymnaeoidea</taxon>
        <taxon>Planorbidae</taxon>
        <taxon>Biomphalaria</taxon>
    </lineage>
</organism>
<gene>
    <name evidence="1" type="primary">106065398</name>
</gene>
<evidence type="ECO:0000313" key="1">
    <source>
        <dbReference type="EnsemblMetazoa" id="BGLB021853-PA"/>
    </source>
</evidence>
<dbReference type="VEuPathDB" id="VectorBase:BGLAX_026678"/>
<dbReference type="AlphaFoldDB" id="A0A2C9KP01"/>